<dbReference type="SMART" id="SM00248">
    <property type="entry name" value="ANK"/>
    <property type="match status" value="2"/>
</dbReference>
<evidence type="ECO:0000313" key="2">
    <source>
        <dbReference type="EMBL" id="CAK0869350.1"/>
    </source>
</evidence>
<evidence type="ECO:0000256" key="1">
    <source>
        <dbReference type="SAM" id="MobiDB-lite"/>
    </source>
</evidence>
<dbReference type="EMBL" id="CAUYUJ010016843">
    <property type="protein sequence ID" value="CAK0869350.1"/>
    <property type="molecule type" value="Genomic_DNA"/>
</dbReference>
<gene>
    <name evidence="2" type="ORF">PCOR1329_LOCUS55742</name>
</gene>
<feature type="region of interest" description="Disordered" evidence="1">
    <location>
        <begin position="138"/>
        <end position="170"/>
    </location>
</feature>
<dbReference type="InterPro" id="IPR002110">
    <property type="entry name" value="Ankyrin_rpt"/>
</dbReference>
<dbReference type="Pfam" id="PF13637">
    <property type="entry name" value="Ank_4"/>
    <property type="match status" value="1"/>
</dbReference>
<dbReference type="InterPro" id="IPR036770">
    <property type="entry name" value="Ankyrin_rpt-contain_sf"/>
</dbReference>
<reference evidence="2" key="1">
    <citation type="submission" date="2023-10" db="EMBL/GenBank/DDBJ databases">
        <authorList>
            <person name="Chen Y."/>
            <person name="Shah S."/>
            <person name="Dougan E. K."/>
            <person name="Thang M."/>
            <person name="Chan C."/>
        </authorList>
    </citation>
    <scope>NUCLEOTIDE SEQUENCE [LARGE SCALE GENOMIC DNA]</scope>
</reference>
<organism evidence="2 3">
    <name type="scientific">Prorocentrum cordatum</name>
    <dbReference type="NCBI Taxonomy" id="2364126"/>
    <lineage>
        <taxon>Eukaryota</taxon>
        <taxon>Sar</taxon>
        <taxon>Alveolata</taxon>
        <taxon>Dinophyceae</taxon>
        <taxon>Prorocentrales</taxon>
        <taxon>Prorocentraceae</taxon>
        <taxon>Prorocentrum</taxon>
    </lineage>
</organism>
<protein>
    <submittedName>
        <fullName evidence="2">Uncharacterized protein</fullName>
    </submittedName>
</protein>
<accession>A0ABN9VBC6</accession>
<keyword evidence="3" id="KW-1185">Reference proteome</keyword>
<name>A0ABN9VBC6_9DINO</name>
<dbReference type="SUPFAM" id="SSF48403">
    <property type="entry name" value="Ankyrin repeat"/>
    <property type="match status" value="1"/>
</dbReference>
<dbReference type="Gene3D" id="1.25.40.20">
    <property type="entry name" value="Ankyrin repeat-containing domain"/>
    <property type="match status" value="1"/>
</dbReference>
<comment type="caution">
    <text evidence="2">The sequence shown here is derived from an EMBL/GenBank/DDBJ whole genome shotgun (WGS) entry which is preliminary data.</text>
</comment>
<evidence type="ECO:0000313" key="3">
    <source>
        <dbReference type="Proteomes" id="UP001189429"/>
    </source>
</evidence>
<dbReference type="Proteomes" id="UP001189429">
    <property type="component" value="Unassembled WGS sequence"/>
</dbReference>
<sequence length="253" mass="27713">MESILHKGKGSTLRFPIGTQVLCQTSYAAEGWEPGVVVDHWYTQDGFPEDYFAPYQVQLDDDTLIFIPEDTPKLCRERVPAWWERAFKTSGEAPAASEVLAAASGADADERNHSGTTALAASAHNAPARSTTRGGALFTLRSPPGAPRPSRCAPRCRRSWRPGQTRTHRTGIWGGTRNSKQVVRGARQAPHTLHYCAAWDYTAAAELLLKARADPTIIDGQYMTPLHLAIDEGCSREMVSLLLAGKSDPDKAW</sequence>
<proteinExistence type="predicted"/>